<dbReference type="Pfam" id="PF00440">
    <property type="entry name" value="TetR_N"/>
    <property type="match status" value="1"/>
</dbReference>
<keyword evidence="1" id="KW-0805">Transcription regulation</keyword>
<dbReference type="EMBL" id="VCKX01000128">
    <property type="protein sequence ID" value="TMR29053.1"/>
    <property type="molecule type" value="Genomic_DNA"/>
</dbReference>
<comment type="caution">
    <text evidence="7">The sequence shown here is derived from an EMBL/GenBank/DDBJ whole genome shotgun (WGS) entry which is preliminary data.</text>
</comment>
<keyword evidence="8" id="KW-1185">Reference proteome</keyword>
<evidence type="ECO:0000256" key="1">
    <source>
        <dbReference type="ARBA" id="ARBA00023015"/>
    </source>
</evidence>
<evidence type="ECO:0000256" key="3">
    <source>
        <dbReference type="ARBA" id="ARBA00023163"/>
    </source>
</evidence>
<gene>
    <name evidence="7" type="ORF">ETD85_33610</name>
</gene>
<dbReference type="InterPro" id="IPR004111">
    <property type="entry name" value="Repressor_TetR_C"/>
</dbReference>
<feature type="domain" description="HTH tetR-type" evidence="6">
    <location>
        <begin position="28"/>
        <end position="88"/>
    </location>
</feature>
<dbReference type="Gene3D" id="1.10.10.60">
    <property type="entry name" value="Homeodomain-like"/>
    <property type="match status" value="1"/>
</dbReference>
<dbReference type="InterPro" id="IPR050109">
    <property type="entry name" value="HTH-type_TetR-like_transc_reg"/>
</dbReference>
<evidence type="ECO:0000256" key="5">
    <source>
        <dbReference type="SAM" id="MobiDB-lite"/>
    </source>
</evidence>
<evidence type="ECO:0000259" key="6">
    <source>
        <dbReference type="PROSITE" id="PS50977"/>
    </source>
</evidence>
<dbReference type="InterPro" id="IPR036271">
    <property type="entry name" value="Tet_transcr_reg_TetR-rel_C_sf"/>
</dbReference>
<protein>
    <submittedName>
        <fullName evidence="7">TetR/AcrR family transcriptional regulator</fullName>
    </submittedName>
</protein>
<dbReference type="InterPro" id="IPR001647">
    <property type="entry name" value="HTH_TetR"/>
</dbReference>
<dbReference type="AlphaFoldDB" id="A0A5S4G7S4"/>
<organism evidence="7 8">
    <name type="scientific">Nonomuraea zeae</name>
    <dbReference type="NCBI Taxonomy" id="1642303"/>
    <lineage>
        <taxon>Bacteria</taxon>
        <taxon>Bacillati</taxon>
        <taxon>Actinomycetota</taxon>
        <taxon>Actinomycetes</taxon>
        <taxon>Streptosporangiales</taxon>
        <taxon>Streptosporangiaceae</taxon>
        <taxon>Nonomuraea</taxon>
    </lineage>
</organism>
<feature type="compositionally biased region" description="Basic and acidic residues" evidence="5">
    <location>
        <begin position="7"/>
        <end position="20"/>
    </location>
</feature>
<dbReference type="Pfam" id="PF02909">
    <property type="entry name" value="TetR_C_1"/>
    <property type="match status" value="1"/>
</dbReference>
<feature type="DNA-binding region" description="H-T-H motif" evidence="4">
    <location>
        <begin position="51"/>
        <end position="70"/>
    </location>
</feature>
<evidence type="ECO:0000313" key="8">
    <source>
        <dbReference type="Proteomes" id="UP000306628"/>
    </source>
</evidence>
<dbReference type="PANTHER" id="PTHR30055:SF151">
    <property type="entry name" value="TRANSCRIPTIONAL REGULATORY PROTEIN"/>
    <property type="match status" value="1"/>
</dbReference>
<reference evidence="7 8" key="1">
    <citation type="submission" date="2019-05" db="EMBL/GenBank/DDBJ databases">
        <title>Draft genome sequence of Nonomuraea zeae DSM 100528.</title>
        <authorList>
            <person name="Saricaoglu S."/>
            <person name="Isik K."/>
        </authorList>
    </citation>
    <scope>NUCLEOTIDE SEQUENCE [LARGE SCALE GENOMIC DNA]</scope>
    <source>
        <strain evidence="7 8">DSM 100528</strain>
    </source>
</reference>
<dbReference type="RefSeq" id="WP_138693842.1">
    <property type="nucleotide sequence ID" value="NZ_JBHSAZ010000043.1"/>
</dbReference>
<dbReference type="GO" id="GO:0000976">
    <property type="term" value="F:transcription cis-regulatory region binding"/>
    <property type="evidence" value="ECO:0007669"/>
    <property type="project" value="TreeGrafter"/>
</dbReference>
<dbReference type="PANTHER" id="PTHR30055">
    <property type="entry name" value="HTH-TYPE TRANSCRIPTIONAL REGULATOR RUTR"/>
    <property type="match status" value="1"/>
</dbReference>
<dbReference type="SUPFAM" id="SSF46689">
    <property type="entry name" value="Homeodomain-like"/>
    <property type="match status" value="1"/>
</dbReference>
<proteinExistence type="predicted"/>
<dbReference type="Proteomes" id="UP000306628">
    <property type="component" value="Unassembled WGS sequence"/>
</dbReference>
<dbReference type="GO" id="GO:0045892">
    <property type="term" value="P:negative regulation of DNA-templated transcription"/>
    <property type="evidence" value="ECO:0007669"/>
    <property type="project" value="InterPro"/>
</dbReference>
<dbReference type="InterPro" id="IPR009057">
    <property type="entry name" value="Homeodomain-like_sf"/>
</dbReference>
<dbReference type="Gene3D" id="1.10.357.10">
    <property type="entry name" value="Tetracycline Repressor, domain 2"/>
    <property type="match status" value="1"/>
</dbReference>
<name>A0A5S4G7S4_9ACTN</name>
<accession>A0A5S4G7S4</accession>
<evidence type="ECO:0000313" key="7">
    <source>
        <dbReference type="EMBL" id="TMR29053.1"/>
    </source>
</evidence>
<evidence type="ECO:0000256" key="2">
    <source>
        <dbReference type="ARBA" id="ARBA00023125"/>
    </source>
</evidence>
<dbReference type="GO" id="GO:0003700">
    <property type="term" value="F:DNA-binding transcription factor activity"/>
    <property type="evidence" value="ECO:0007669"/>
    <property type="project" value="TreeGrafter"/>
</dbReference>
<keyword evidence="3" id="KW-0804">Transcription</keyword>
<sequence>MAARSEPGGDARLVWERPEPPARPALSPLSRERIVRAAIELADAEGLESVSVRKVAAALDAGPMRLYGYLSTKDELLDLMVDAVYGEITPPEQAGEDWRATLRALAHRTRQAAHRHEWFADLFGGRPHMGPNALAYLEVALAALYRAPGFDHIDTAMQAAGAVNAYVIGAVRSEIAEARAERATGLDERQWQDTSAPYMSRMLASGRYPTLVEVVRHATHPDADATFDAGLGYVLDGIATHLTR</sequence>
<keyword evidence="2 4" id="KW-0238">DNA-binding</keyword>
<feature type="region of interest" description="Disordered" evidence="5">
    <location>
        <begin position="1"/>
        <end position="26"/>
    </location>
</feature>
<dbReference type="SUPFAM" id="SSF48498">
    <property type="entry name" value="Tetracyclin repressor-like, C-terminal domain"/>
    <property type="match status" value="1"/>
</dbReference>
<dbReference type="OrthoDB" id="2570341at2"/>
<evidence type="ECO:0000256" key="4">
    <source>
        <dbReference type="PROSITE-ProRule" id="PRU00335"/>
    </source>
</evidence>
<dbReference type="PROSITE" id="PS50977">
    <property type="entry name" value="HTH_TETR_2"/>
    <property type="match status" value="1"/>
</dbReference>